<evidence type="ECO:0000256" key="6">
    <source>
        <dbReference type="ARBA" id="ARBA00023163"/>
    </source>
</evidence>
<evidence type="ECO:0000259" key="8">
    <source>
        <dbReference type="Pfam" id="PF04852"/>
    </source>
</evidence>
<keyword evidence="5" id="KW-0238">DNA-binding</keyword>
<dbReference type="Pfam" id="PF04852">
    <property type="entry name" value="ALOG_dom"/>
    <property type="match status" value="1"/>
</dbReference>
<organism evidence="9 10">
    <name type="scientific">Coptis chinensis</name>
    <dbReference type="NCBI Taxonomy" id="261450"/>
    <lineage>
        <taxon>Eukaryota</taxon>
        <taxon>Viridiplantae</taxon>
        <taxon>Streptophyta</taxon>
        <taxon>Embryophyta</taxon>
        <taxon>Tracheophyta</taxon>
        <taxon>Spermatophyta</taxon>
        <taxon>Magnoliopsida</taxon>
        <taxon>Ranunculales</taxon>
        <taxon>Ranunculaceae</taxon>
        <taxon>Coptidoideae</taxon>
        <taxon>Coptis</taxon>
    </lineage>
</organism>
<keyword evidence="6" id="KW-0804">Transcription</keyword>
<evidence type="ECO:0000313" key="10">
    <source>
        <dbReference type="Proteomes" id="UP000631114"/>
    </source>
</evidence>
<dbReference type="AlphaFoldDB" id="A0A835LDW9"/>
<dbReference type="PANTHER" id="PTHR31165:SF59">
    <property type="entry name" value="PROTEIN LIGHT-DEPENDENT SHORT HYPOCOTYLS 6"/>
    <property type="match status" value="1"/>
</dbReference>
<dbReference type="GO" id="GO:0003677">
    <property type="term" value="F:DNA binding"/>
    <property type="evidence" value="ECO:0007669"/>
    <property type="project" value="UniProtKB-KW"/>
</dbReference>
<evidence type="ECO:0000256" key="7">
    <source>
        <dbReference type="ARBA" id="ARBA00023242"/>
    </source>
</evidence>
<dbReference type="GO" id="GO:0009416">
    <property type="term" value="P:response to light stimulus"/>
    <property type="evidence" value="ECO:0007669"/>
    <property type="project" value="TreeGrafter"/>
</dbReference>
<dbReference type="OrthoDB" id="1906822at2759"/>
<evidence type="ECO:0000313" key="9">
    <source>
        <dbReference type="EMBL" id="KAF9588219.1"/>
    </source>
</evidence>
<dbReference type="GO" id="GO:0009299">
    <property type="term" value="P:mRNA transcription"/>
    <property type="evidence" value="ECO:0007669"/>
    <property type="project" value="TreeGrafter"/>
</dbReference>
<evidence type="ECO:0000256" key="4">
    <source>
        <dbReference type="ARBA" id="ARBA00023015"/>
    </source>
</evidence>
<dbReference type="InterPro" id="IPR040222">
    <property type="entry name" value="ALOG"/>
</dbReference>
<evidence type="ECO:0000256" key="3">
    <source>
        <dbReference type="ARBA" id="ARBA00022473"/>
    </source>
</evidence>
<keyword evidence="10" id="KW-1185">Reference proteome</keyword>
<feature type="domain" description="ALOG" evidence="8">
    <location>
        <begin position="20"/>
        <end position="62"/>
    </location>
</feature>
<evidence type="ECO:0000256" key="2">
    <source>
        <dbReference type="ARBA" id="ARBA00010308"/>
    </source>
</evidence>
<dbReference type="EMBL" id="JADFTS010000009">
    <property type="protein sequence ID" value="KAF9588219.1"/>
    <property type="molecule type" value="Genomic_DNA"/>
</dbReference>
<comment type="caution">
    <text evidence="9">The sequence shown here is derived from an EMBL/GenBank/DDBJ whole genome shotgun (WGS) entry which is preliminary data.</text>
</comment>
<sequence length="75" mass="8035">MASEATTATTVVVPDQTTTIEGSVDSMIGRLSAAYEENGGRSLQTNLFASRSVSMYLRKVKDGQAKARGFYEVLA</sequence>
<dbReference type="PANTHER" id="PTHR31165">
    <property type="entry name" value="PROTEIN G1-LIKE2"/>
    <property type="match status" value="1"/>
</dbReference>
<evidence type="ECO:0000256" key="1">
    <source>
        <dbReference type="ARBA" id="ARBA00004123"/>
    </source>
</evidence>
<evidence type="ECO:0000256" key="5">
    <source>
        <dbReference type="ARBA" id="ARBA00023125"/>
    </source>
</evidence>
<keyword evidence="7" id="KW-0539">Nucleus</keyword>
<dbReference type="GO" id="GO:0005634">
    <property type="term" value="C:nucleus"/>
    <property type="evidence" value="ECO:0007669"/>
    <property type="project" value="UniProtKB-SubCell"/>
</dbReference>
<keyword evidence="3" id="KW-0217">Developmental protein</keyword>
<accession>A0A835LDW9</accession>
<dbReference type="InterPro" id="IPR006936">
    <property type="entry name" value="ALOG_dom"/>
</dbReference>
<dbReference type="Proteomes" id="UP000631114">
    <property type="component" value="Unassembled WGS sequence"/>
</dbReference>
<proteinExistence type="inferred from homology"/>
<name>A0A835LDW9_9MAGN</name>
<gene>
    <name evidence="9" type="ORF">IFM89_008427</name>
</gene>
<keyword evidence="4" id="KW-0805">Transcription regulation</keyword>
<comment type="similarity">
    <text evidence="2">Belongs to the plant homeotic and developmental regulators ALOG protein family.</text>
</comment>
<comment type="subcellular location">
    <subcellularLocation>
        <location evidence="1">Nucleus</location>
    </subcellularLocation>
</comment>
<protein>
    <recommendedName>
        <fullName evidence="8">ALOG domain-containing protein</fullName>
    </recommendedName>
</protein>
<reference evidence="9 10" key="1">
    <citation type="submission" date="2020-10" db="EMBL/GenBank/DDBJ databases">
        <title>The Coptis chinensis genome and diversification of protoberbering-type alkaloids.</title>
        <authorList>
            <person name="Wang B."/>
            <person name="Shu S."/>
            <person name="Song C."/>
            <person name="Liu Y."/>
        </authorList>
    </citation>
    <scope>NUCLEOTIDE SEQUENCE [LARGE SCALE GENOMIC DNA]</scope>
    <source>
        <strain evidence="9">HL-2020</strain>
        <tissue evidence="9">Leaf</tissue>
    </source>
</reference>